<evidence type="ECO:0000313" key="7">
    <source>
        <dbReference type="EMBL" id="MDF3831603.1"/>
    </source>
</evidence>
<accession>A0ABT6AG84</accession>
<evidence type="ECO:0000313" key="8">
    <source>
        <dbReference type="Proteomes" id="UP001216674"/>
    </source>
</evidence>
<dbReference type="InterPro" id="IPR058625">
    <property type="entry name" value="MdtA-like_BSH"/>
</dbReference>
<dbReference type="InterPro" id="IPR058626">
    <property type="entry name" value="MdtA-like_b-barrel"/>
</dbReference>
<feature type="domain" description="Multidrug resistance protein MdtA-like beta-barrel" evidence="5">
    <location>
        <begin position="247"/>
        <end position="307"/>
    </location>
</feature>
<dbReference type="Pfam" id="PF25989">
    <property type="entry name" value="YknX_C"/>
    <property type="match status" value="1"/>
</dbReference>
<dbReference type="Pfam" id="PF25876">
    <property type="entry name" value="HH_MFP_RND"/>
    <property type="match status" value="1"/>
</dbReference>
<dbReference type="Gene3D" id="2.40.420.20">
    <property type="match status" value="1"/>
</dbReference>
<evidence type="ECO:0000259" key="5">
    <source>
        <dbReference type="Pfam" id="PF25944"/>
    </source>
</evidence>
<dbReference type="EMBL" id="JARJLM010000017">
    <property type="protein sequence ID" value="MDF3831603.1"/>
    <property type="molecule type" value="Genomic_DNA"/>
</dbReference>
<evidence type="ECO:0000259" key="3">
    <source>
        <dbReference type="Pfam" id="PF25876"/>
    </source>
</evidence>
<dbReference type="Pfam" id="PF25917">
    <property type="entry name" value="BSH_RND"/>
    <property type="match status" value="1"/>
</dbReference>
<dbReference type="Proteomes" id="UP001216674">
    <property type="component" value="Unassembled WGS sequence"/>
</dbReference>
<name>A0ABT6AG84_9BURK</name>
<reference evidence="7 8" key="1">
    <citation type="submission" date="2023-03" db="EMBL/GenBank/DDBJ databases">
        <title>Draft assemblies of triclosan tolerant bacteria isolated from returned activated sludge.</title>
        <authorList>
            <person name="Van Hamelsveld S."/>
        </authorList>
    </citation>
    <scope>NUCLEOTIDE SEQUENCE [LARGE SCALE GENOMIC DNA]</scope>
    <source>
        <strain evidence="7 8">GW210010_S58</strain>
    </source>
</reference>
<dbReference type="InterPro" id="IPR058637">
    <property type="entry name" value="YknX-like_C"/>
</dbReference>
<evidence type="ECO:0000256" key="1">
    <source>
        <dbReference type="ARBA" id="ARBA00009477"/>
    </source>
</evidence>
<feature type="region of interest" description="Disordered" evidence="2">
    <location>
        <begin position="146"/>
        <end position="165"/>
    </location>
</feature>
<feature type="domain" description="Multidrug resistance protein MdtA-like barrel-sandwich hybrid" evidence="4">
    <location>
        <begin position="78"/>
        <end position="216"/>
    </location>
</feature>
<dbReference type="Gene3D" id="1.10.287.470">
    <property type="entry name" value="Helix hairpin bin"/>
    <property type="match status" value="1"/>
</dbReference>
<dbReference type="NCBIfam" id="TIGR01730">
    <property type="entry name" value="RND_mfp"/>
    <property type="match status" value="1"/>
</dbReference>
<dbReference type="Gene3D" id="2.40.50.100">
    <property type="match status" value="1"/>
</dbReference>
<dbReference type="PANTHER" id="PTHR30158">
    <property type="entry name" value="ACRA/E-RELATED COMPONENT OF DRUG EFFLUX TRANSPORTER"/>
    <property type="match status" value="1"/>
</dbReference>
<dbReference type="Pfam" id="PF25944">
    <property type="entry name" value="Beta-barrel_RND"/>
    <property type="match status" value="1"/>
</dbReference>
<sequence length="406" mass="43496">MKANQQAGQPAPGPRPRRARYRSAIAASVAVAALMAGCSEGNPAEGAGAAAEVDVATVQLQSVKEWDEFNGRISAVDSVEVRARVSGYIERIAYKEGDMVDKGEILFVIDPRPYRAALDSALALLTRTRATLALAQLQDQRSQRLLQAEAGSREEAETRSANVERGQADLRAAEAAVAVARLNLQFTEVRSPIRGRASRAMLTPGNLVVADQTLLTSVVSQDPVYVYFDPDEHSYLRYRGLPSGGTAAHAYQVRVGLASEQGFPHAGTVNFLDNQVDPGTGSIRVRAILPNKDRVFTPGLYARVRLSGGESQAILVDNKAVLTDQDRMYVYVLGAGNKAIRKEVTLGRDSDGLRVVRTGLKAGDKVIVNGLQRVYYPGASVKPNEVAMGRAPTRADIGGTATIAVD</sequence>
<dbReference type="InterPro" id="IPR006143">
    <property type="entry name" value="RND_pump_MFP"/>
</dbReference>
<keyword evidence="8" id="KW-1185">Reference proteome</keyword>
<proteinExistence type="inferred from homology"/>
<organism evidence="7 8">
    <name type="scientific">Cupriavidus basilensis</name>
    <dbReference type="NCBI Taxonomy" id="68895"/>
    <lineage>
        <taxon>Bacteria</taxon>
        <taxon>Pseudomonadati</taxon>
        <taxon>Pseudomonadota</taxon>
        <taxon>Betaproteobacteria</taxon>
        <taxon>Burkholderiales</taxon>
        <taxon>Burkholderiaceae</taxon>
        <taxon>Cupriavidus</taxon>
    </lineage>
</organism>
<gene>
    <name evidence="7" type="ORF">P3W85_01315</name>
</gene>
<feature type="domain" description="Multidrug resistance protein MdtA-like alpha-helical hairpin" evidence="3">
    <location>
        <begin position="118"/>
        <end position="187"/>
    </location>
</feature>
<dbReference type="SUPFAM" id="SSF111369">
    <property type="entry name" value="HlyD-like secretion proteins"/>
    <property type="match status" value="1"/>
</dbReference>
<dbReference type="Gene3D" id="2.40.30.170">
    <property type="match status" value="1"/>
</dbReference>
<evidence type="ECO:0000256" key="2">
    <source>
        <dbReference type="SAM" id="MobiDB-lite"/>
    </source>
</evidence>
<dbReference type="InterPro" id="IPR058624">
    <property type="entry name" value="MdtA-like_HH"/>
</dbReference>
<evidence type="ECO:0000259" key="6">
    <source>
        <dbReference type="Pfam" id="PF25989"/>
    </source>
</evidence>
<protein>
    <submittedName>
        <fullName evidence="7">Efflux RND transporter periplasmic adaptor subunit</fullName>
    </submittedName>
</protein>
<dbReference type="PANTHER" id="PTHR30158:SF26">
    <property type="entry name" value="RESISTANCE-NODULATION-CELL DIVISION (RND) MULTIDRUG EFFLUX MEMBRANE FUSION PROTEIN MEXE"/>
    <property type="match status" value="1"/>
</dbReference>
<feature type="domain" description="YknX-like C-terminal permuted SH3-like" evidence="6">
    <location>
        <begin position="318"/>
        <end position="374"/>
    </location>
</feature>
<comment type="similarity">
    <text evidence="1">Belongs to the membrane fusion protein (MFP) (TC 8.A.1) family.</text>
</comment>
<evidence type="ECO:0000259" key="4">
    <source>
        <dbReference type="Pfam" id="PF25917"/>
    </source>
</evidence>
<comment type="caution">
    <text evidence="7">The sequence shown here is derived from an EMBL/GenBank/DDBJ whole genome shotgun (WGS) entry which is preliminary data.</text>
</comment>